<dbReference type="Gene3D" id="3.40.50.300">
    <property type="entry name" value="P-loop containing nucleotide triphosphate hydrolases"/>
    <property type="match status" value="1"/>
</dbReference>
<dbReference type="InterPro" id="IPR003439">
    <property type="entry name" value="ABC_transporter-like_ATP-bd"/>
</dbReference>
<feature type="domain" description="ABC transporter" evidence="3">
    <location>
        <begin position="3"/>
        <end position="210"/>
    </location>
</feature>
<keyword evidence="1" id="KW-0547">Nucleotide-binding</keyword>
<dbReference type="InterPro" id="IPR003593">
    <property type="entry name" value="AAA+_ATPase"/>
</dbReference>
<reference evidence="4 5" key="1">
    <citation type="submission" date="2019-02" db="EMBL/GenBank/DDBJ databases">
        <title>Bacteria dissemination in different level of health care in South Africa: the effectiveness of infections prevention and control.</title>
        <authorList>
            <person name="Shobo C."/>
            <person name="Amoako D.G."/>
            <person name="Allam M."/>
            <person name="Ismail A."/>
            <person name="Bester L.A."/>
            <person name="Essack S.Y."/>
        </authorList>
    </citation>
    <scope>NUCLEOTIDE SEQUENCE [LARGE SCALE GENOMIC DNA]</scope>
    <source>
        <strain evidence="4 5">2SIL2</strain>
    </source>
</reference>
<dbReference type="PROSITE" id="PS50893">
    <property type="entry name" value="ABC_TRANSPORTER_2"/>
    <property type="match status" value="1"/>
</dbReference>
<evidence type="ECO:0000313" key="4">
    <source>
        <dbReference type="EMBL" id="TKK66808.1"/>
    </source>
</evidence>
<dbReference type="RefSeq" id="WP_010828615.1">
    <property type="nucleotide sequence ID" value="NZ_CAXOFL010000017.1"/>
</dbReference>
<evidence type="ECO:0000256" key="1">
    <source>
        <dbReference type="ARBA" id="ARBA00022741"/>
    </source>
</evidence>
<dbReference type="SUPFAM" id="SSF52540">
    <property type="entry name" value="P-loop containing nucleoside triphosphate hydrolases"/>
    <property type="match status" value="1"/>
</dbReference>
<keyword evidence="2 4" id="KW-0067">ATP-binding</keyword>
<dbReference type="InterPro" id="IPR017871">
    <property type="entry name" value="ABC_transporter-like_CS"/>
</dbReference>
<dbReference type="Pfam" id="PF00005">
    <property type="entry name" value="ABC_tran"/>
    <property type="match status" value="1"/>
</dbReference>
<proteinExistence type="predicted"/>
<name>A0A4Q1YSM1_ENTFL</name>
<accession>A0A4Q1YSM1</accession>
<evidence type="ECO:0000256" key="2">
    <source>
        <dbReference type="ARBA" id="ARBA00022840"/>
    </source>
</evidence>
<dbReference type="Proteomes" id="UP000305511">
    <property type="component" value="Unassembled WGS sequence"/>
</dbReference>
<evidence type="ECO:0000313" key="5">
    <source>
        <dbReference type="Proteomes" id="UP000305511"/>
    </source>
</evidence>
<evidence type="ECO:0000259" key="3">
    <source>
        <dbReference type="PROSITE" id="PS50893"/>
    </source>
</evidence>
<dbReference type="PANTHER" id="PTHR42798:SF2">
    <property type="entry name" value="ABC TRANSPORTER ATP-BINDING PROTEIN MG467-RELATED"/>
    <property type="match status" value="1"/>
</dbReference>
<sequence>MIIEAENLSIKRGNKQIVSNFSFTADFGEFIIITGKSGSGKTTLINELSLLENQHSGILNYYNKSELTNKRIQLLRRNCISYMFQNYGLIESMSVLDNLKLALKFNKETDESAVDAYLEKFELSNLKKKKVSFLSGGEQQRVALIRSLLKPFDILFADEPTGNLDQENGMILVNYLQNLVTQSNKSVVMVTHDENLFQYANQIIHLTENK</sequence>
<dbReference type="PANTHER" id="PTHR42798">
    <property type="entry name" value="LIPOPROTEIN-RELEASING SYSTEM ATP-BINDING PROTEIN LOLD"/>
    <property type="match status" value="1"/>
</dbReference>
<comment type="caution">
    <text evidence="4">The sequence shown here is derived from an EMBL/GenBank/DDBJ whole genome shotgun (WGS) entry which is preliminary data.</text>
</comment>
<dbReference type="InterPro" id="IPR027417">
    <property type="entry name" value="P-loop_NTPase"/>
</dbReference>
<gene>
    <name evidence="4" type="ORF">EY666_16045</name>
</gene>
<dbReference type="GO" id="GO:0016887">
    <property type="term" value="F:ATP hydrolysis activity"/>
    <property type="evidence" value="ECO:0007669"/>
    <property type="project" value="InterPro"/>
</dbReference>
<dbReference type="PROSITE" id="PS00211">
    <property type="entry name" value="ABC_TRANSPORTER_1"/>
    <property type="match status" value="1"/>
</dbReference>
<dbReference type="EMBL" id="SIYF01000479">
    <property type="protein sequence ID" value="TKK66808.1"/>
    <property type="molecule type" value="Genomic_DNA"/>
</dbReference>
<dbReference type="SMART" id="SM00382">
    <property type="entry name" value="AAA"/>
    <property type="match status" value="1"/>
</dbReference>
<protein>
    <submittedName>
        <fullName evidence="4">ABC transporter ATP-binding protein</fullName>
    </submittedName>
</protein>
<dbReference type="AlphaFoldDB" id="A0A4Q1YSM1"/>
<dbReference type="GO" id="GO:0005524">
    <property type="term" value="F:ATP binding"/>
    <property type="evidence" value="ECO:0007669"/>
    <property type="project" value="UniProtKB-KW"/>
</dbReference>
<organism evidence="4 5">
    <name type="scientific">Enterococcus faecalis</name>
    <name type="common">Streptococcus faecalis</name>
    <dbReference type="NCBI Taxonomy" id="1351"/>
    <lineage>
        <taxon>Bacteria</taxon>
        <taxon>Bacillati</taxon>
        <taxon>Bacillota</taxon>
        <taxon>Bacilli</taxon>
        <taxon>Lactobacillales</taxon>
        <taxon>Enterococcaceae</taxon>
        <taxon>Enterococcus</taxon>
    </lineage>
</organism>